<evidence type="ECO:0000313" key="2">
    <source>
        <dbReference type="EMBL" id="QJB03159.1"/>
    </source>
</evidence>
<evidence type="ECO:0000313" key="1">
    <source>
        <dbReference type="EMBL" id="QJB00290.1"/>
    </source>
</evidence>
<dbReference type="EMBL" id="MT143688">
    <property type="protein sequence ID" value="QJB00290.1"/>
    <property type="molecule type" value="Genomic_DNA"/>
</dbReference>
<evidence type="ECO:0008006" key="3">
    <source>
        <dbReference type="Google" id="ProtNLM"/>
    </source>
</evidence>
<dbReference type="InterPro" id="IPR029044">
    <property type="entry name" value="Nucleotide-diphossugar_trans"/>
</dbReference>
<organism evidence="1">
    <name type="scientific">viral metagenome</name>
    <dbReference type="NCBI Taxonomy" id="1070528"/>
    <lineage>
        <taxon>unclassified sequences</taxon>
        <taxon>metagenomes</taxon>
        <taxon>organismal metagenomes</taxon>
    </lineage>
</organism>
<protein>
    <recommendedName>
        <fullName evidence="3">Glycosyltransferase</fullName>
    </recommendedName>
</protein>
<accession>A0A6M3M295</accession>
<sequence length="194" mass="23146">MYIETIIPYESNKMLGFAIKRAMAKVDDWALVLDHDVFLSLNPLWYEICLNAIEKVGHNAGWITCNTNQIGCPLQKTDYNFEKGDYNYSKEYDTNDMRKHFEIAERIYKERKGQIKNITEQAKKHPLSGFFMLINKNAFNKVIEKFELSDSKFIGFDTWYCARLIDLGYKIYIMRDLYVYHGYKRLWKNKEWGK</sequence>
<dbReference type="SUPFAM" id="SSF53448">
    <property type="entry name" value="Nucleotide-diphospho-sugar transferases"/>
    <property type="match status" value="1"/>
</dbReference>
<proteinExistence type="predicted"/>
<reference evidence="1" key="1">
    <citation type="submission" date="2020-03" db="EMBL/GenBank/DDBJ databases">
        <title>The deep terrestrial virosphere.</title>
        <authorList>
            <person name="Holmfeldt K."/>
            <person name="Nilsson E."/>
            <person name="Simone D."/>
            <person name="Lopez-Fernandez M."/>
            <person name="Wu X."/>
            <person name="de Brujin I."/>
            <person name="Lundin D."/>
            <person name="Andersson A."/>
            <person name="Bertilsson S."/>
            <person name="Dopson M."/>
        </authorList>
    </citation>
    <scope>NUCLEOTIDE SEQUENCE</scope>
    <source>
        <strain evidence="1">MM171A00621</strain>
        <strain evidence="2">MM171B00876</strain>
    </source>
</reference>
<gene>
    <name evidence="1" type="ORF">MM171A00621_0005</name>
    <name evidence="2" type="ORF">MM171B00876_0003</name>
</gene>
<dbReference type="AlphaFoldDB" id="A0A6M3M295"/>
<dbReference type="EMBL" id="MT143828">
    <property type="protein sequence ID" value="QJB03159.1"/>
    <property type="molecule type" value="Genomic_DNA"/>
</dbReference>
<name>A0A6M3M295_9ZZZZ</name>
<dbReference type="Gene3D" id="3.90.550.10">
    <property type="entry name" value="Spore Coat Polysaccharide Biosynthesis Protein SpsA, Chain A"/>
    <property type="match status" value="1"/>
</dbReference>